<feature type="compositionally biased region" description="Basic and acidic residues" evidence="1">
    <location>
        <begin position="79"/>
        <end position="100"/>
    </location>
</feature>
<comment type="caution">
    <text evidence="3">The sequence shown here is derived from an EMBL/GenBank/DDBJ whole genome shotgun (WGS) entry which is preliminary data.</text>
</comment>
<feature type="region of interest" description="Disordered" evidence="1">
    <location>
        <begin position="63"/>
        <end position="100"/>
    </location>
</feature>
<feature type="transmembrane region" description="Helical" evidence="2">
    <location>
        <begin position="12"/>
        <end position="29"/>
    </location>
</feature>
<evidence type="ECO:0000256" key="1">
    <source>
        <dbReference type="SAM" id="MobiDB-lite"/>
    </source>
</evidence>
<sequence length="246" mass="27140">MAKRRQKSAAPIYAAGAVWLVWAAVLPLYRPTHYVLAAAASLAVYLVGRMCIWKDRVILLPDPEPKDRPEAQKQAPPEQKAKAEPAHRAEPDKAPEKPQDPEVAALLAERARAVGEMRRLNDSIEDPVISAQIDHLEEITGKILDHVAEHPQKLPQIRRFLNYYLPTTLKILNAYDRMDAAGVSGANIDGTKGKIETMMTTLVSAFDKQLDALFGEEALDISTDITVLEQMLAREGLGGTPLHSEP</sequence>
<evidence type="ECO:0000256" key="2">
    <source>
        <dbReference type="SAM" id="Phobius"/>
    </source>
</evidence>
<dbReference type="EMBL" id="DWYC01000037">
    <property type="protein sequence ID" value="HJB56613.1"/>
    <property type="molecule type" value="Genomic_DNA"/>
</dbReference>
<name>A0A9D2MBI9_9FIRM</name>
<dbReference type="AlphaFoldDB" id="A0A9D2MBI9"/>
<keyword evidence="2" id="KW-0812">Transmembrane</keyword>
<dbReference type="Proteomes" id="UP000824208">
    <property type="component" value="Unassembled WGS sequence"/>
</dbReference>
<proteinExistence type="predicted"/>
<dbReference type="InterPro" id="IPR018770">
    <property type="entry name" value="ChloroindolylP_hydrolase"/>
</dbReference>
<protein>
    <submittedName>
        <fullName evidence="3">5-bromo-4-chloroindolyl phosphate hydrolysis family protein</fullName>
    </submittedName>
</protein>
<reference evidence="3" key="2">
    <citation type="submission" date="2021-04" db="EMBL/GenBank/DDBJ databases">
        <authorList>
            <person name="Gilroy R."/>
        </authorList>
    </citation>
    <scope>NUCLEOTIDE SEQUENCE</scope>
    <source>
        <strain evidence="3">CHK189-11263</strain>
    </source>
</reference>
<feature type="transmembrane region" description="Helical" evidence="2">
    <location>
        <begin position="35"/>
        <end position="52"/>
    </location>
</feature>
<dbReference type="Pfam" id="PF10112">
    <property type="entry name" value="Halogen_Hydrol"/>
    <property type="match status" value="1"/>
</dbReference>
<gene>
    <name evidence="3" type="ORF">H9714_03580</name>
</gene>
<reference evidence="3" key="1">
    <citation type="journal article" date="2021" name="PeerJ">
        <title>Extensive microbial diversity within the chicken gut microbiome revealed by metagenomics and culture.</title>
        <authorList>
            <person name="Gilroy R."/>
            <person name="Ravi A."/>
            <person name="Getino M."/>
            <person name="Pursley I."/>
            <person name="Horton D.L."/>
            <person name="Alikhan N.F."/>
            <person name="Baker D."/>
            <person name="Gharbi K."/>
            <person name="Hall N."/>
            <person name="Watson M."/>
            <person name="Adriaenssens E.M."/>
            <person name="Foster-Nyarko E."/>
            <person name="Jarju S."/>
            <person name="Secka A."/>
            <person name="Antonio M."/>
            <person name="Oren A."/>
            <person name="Chaudhuri R.R."/>
            <person name="La Ragione R."/>
            <person name="Hildebrand F."/>
            <person name="Pallen M.J."/>
        </authorList>
    </citation>
    <scope>NUCLEOTIDE SEQUENCE</scope>
    <source>
        <strain evidence="3">CHK189-11263</strain>
    </source>
</reference>
<evidence type="ECO:0000313" key="4">
    <source>
        <dbReference type="Proteomes" id="UP000824208"/>
    </source>
</evidence>
<keyword evidence="2" id="KW-0472">Membrane</keyword>
<keyword evidence="2" id="KW-1133">Transmembrane helix</keyword>
<evidence type="ECO:0000313" key="3">
    <source>
        <dbReference type="EMBL" id="HJB56613.1"/>
    </source>
</evidence>
<accession>A0A9D2MBI9</accession>
<organism evidence="3 4">
    <name type="scientific">Candidatus Flavonifractor intestinipullorum</name>
    <dbReference type="NCBI Taxonomy" id="2838587"/>
    <lineage>
        <taxon>Bacteria</taxon>
        <taxon>Bacillati</taxon>
        <taxon>Bacillota</taxon>
        <taxon>Clostridia</taxon>
        <taxon>Eubacteriales</taxon>
        <taxon>Oscillospiraceae</taxon>
        <taxon>Flavonifractor</taxon>
    </lineage>
</organism>